<accession>A0ACC2WSZ5</accession>
<organism evidence="1 2">
    <name type="scientific">Naganishia vaughanmartiniae</name>
    <dbReference type="NCBI Taxonomy" id="1424756"/>
    <lineage>
        <taxon>Eukaryota</taxon>
        <taxon>Fungi</taxon>
        <taxon>Dikarya</taxon>
        <taxon>Basidiomycota</taxon>
        <taxon>Agaricomycotina</taxon>
        <taxon>Tremellomycetes</taxon>
        <taxon>Filobasidiales</taxon>
        <taxon>Filobasidiaceae</taxon>
        <taxon>Naganishia</taxon>
    </lineage>
</organism>
<sequence>MKQDLEVVRFTHPFQLEIFNIREPPKDVPEETAKQIAELYKNDIPILHLDGHYIQKHRINSNPLKKLIEKYDPEEEDPIYAHNKFRPFTVVPNAKPKRRQALKARAKYDQAVHRLDKSAGQAST</sequence>
<reference evidence="1" key="1">
    <citation type="submission" date="2023-04" db="EMBL/GenBank/DDBJ databases">
        <title>Draft Genome sequencing of Naganishia species isolated from polar environments using Oxford Nanopore Technology.</title>
        <authorList>
            <person name="Leo P."/>
            <person name="Venkateswaran K."/>
        </authorList>
    </citation>
    <scope>NUCLEOTIDE SEQUENCE</scope>
    <source>
        <strain evidence="1">MNA-CCFEE 5425</strain>
    </source>
</reference>
<gene>
    <name evidence="1" type="ORF">QFC22_005486</name>
</gene>
<name>A0ACC2WSZ5_9TREE</name>
<protein>
    <submittedName>
        <fullName evidence="1">Uncharacterized protein</fullName>
    </submittedName>
</protein>
<dbReference type="Proteomes" id="UP001243375">
    <property type="component" value="Unassembled WGS sequence"/>
</dbReference>
<dbReference type="EMBL" id="JASBWU010000018">
    <property type="protein sequence ID" value="KAJ9114613.1"/>
    <property type="molecule type" value="Genomic_DNA"/>
</dbReference>
<keyword evidence="2" id="KW-1185">Reference proteome</keyword>
<evidence type="ECO:0000313" key="2">
    <source>
        <dbReference type="Proteomes" id="UP001243375"/>
    </source>
</evidence>
<comment type="caution">
    <text evidence="1">The sequence shown here is derived from an EMBL/GenBank/DDBJ whole genome shotgun (WGS) entry which is preliminary data.</text>
</comment>
<proteinExistence type="predicted"/>
<evidence type="ECO:0000313" key="1">
    <source>
        <dbReference type="EMBL" id="KAJ9114613.1"/>
    </source>
</evidence>